<evidence type="ECO:0000313" key="2">
    <source>
        <dbReference type="Proteomes" id="UP001614391"/>
    </source>
</evidence>
<comment type="caution">
    <text evidence="1">The sequence shown here is derived from an EMBL/GenBank/DDBJ whole genome shotgun (WGS) entry which is preliminary data.</text>
</comment>
<dbReference type="RefSeq" id="WP_399621661.1">
    <property type="nucleotide sequence ID" value="NZ_JBITYT010000023.1"/>
</dbReference>
<name>A0ABW8D575_STRBI</name>
<accession>A0ABW8D575</accession>
<reference evidence="1 2" key="1">
    <citation type="submission" date="2024-10" db="EMBL/GenBank/DDBJ databases">
        <title>The Natural Products Discovery Center: Release of the First 8490 Sequenced Strains for Exploring Actinobacteria Biosynthetic Diversity.</title>
        <authorList>
            <person name="Kalkreuter E."/>
            <person name="Kautsar S.A."/>
            <person name="Yang D."/>
            <person name="Bader C.D."/>
            <person name="Teijaro C.N."/>
            <person name="Fluegel L."/>
            <person name="Davis C.M."/>
            <person name="Simpson J.R."/>
            <person name="Lauterbach L."/>
            <person name="Steele A.D."/>
            <person name="Gui C."/>
            <person name="Meng S."/>
            <person name="Li G."/>
            <person name="Viehrig K."/>
            <person name="Ye F."/>
            <person name="Su P."/>
            <person name="Kiefer A.F."/>
            <person name="Nichols A."/>
            <person name="Cepeda A.J."/>
            <person name="Yan W."/>
            <person name="Fan B."/>
            <person name="Jiang Y."/>
            <person name="Adhikari A."/>
            <person name="Zheng C.-J."/>
            <person name="Schuster L."/>
            <person name="Cowan T.M."/>
            <person name="Smanski M.J."/>
            <person name="Chevrette M.G."/>
            <person name="De Carvalho L.P.S."/>
            <person name="Shen B."/>
        </authorList>
    </citation>
    <scope>NUCLEOTIDE SEQUENCE [LARGE SCALE GENOMIC DNA]</scope>
    <source>
        <strain evidence="1 2">NPDC053346</strain>
    </source>
</reference>
<protein>
    <submittedName>
        <fullName evidence="1">Uncharacterized protein</fullName>
    </submittedName>
</protein>
<dbReference type="EMBL" id="JBITYT010000023">
    <property type="protein sequence ID" value="MFI9123859.1"/>
    <property type="molecule type" value="Genomic_DNA"/>
</dbReference>
<keyword evidence="2" id="KW-1185">Reference proteome</keyword>
<organism evidence="1 2">
    <name type="scientific">Streptomyces bikiniensis</name>
    <dbReference type="NCBI Taxonomy" id="1896"/>
    <lineage>
        <taxon>Bacteria</taxon>
        <taxon>Bacillati</taxon>
        <taxon>Actinomycetota</taxon>
        <taxon>Actinomycetes</taxon>
        <taxon>Kitasatosporales</taxon>
        <taxon>Streptomycetaceae</taxon>
        <taxon>Streptomyces</taxon>
    </lineage>
</organism>
<gene>
    <name evidence="1" type="ORF">ACIGW0_31460</name>
</gene>
<evidence type="ECO:0000313" key="1">
    <source>
        <dbReference type="EMBL" id="MFI9123859.1"/>
    </source>
</evidence>
<proteinExistence type="predicted"/>
<sequence length="146" mass="15972">MGSHIGRSWVAPGHLEALCPCPLAPCGYVDRDNVDPECTQHPVNRFKTIRSGHAEADCPGHGAALTEAVGKTELAHRAVIKVAAGKVVDFLDMYDALDAYRAAVEHEAAERIREETRHAKTMGVLEPDKFRPCRDAADQIDPEMTE</sequence>
<dbReference type="Proteomes" id="UP001614391">
    <property type="component" value="Unassembled WGS sequence"/>
</dbReference>